<dbReference type="Pfam" id="PF06733">
    <property type="entry name" value="DEAD_2"/>
    <property type="match status" value="1"/>
</dbReference>
<proteinExistence type="predicted"/>
<dbReference type="SMART" id="SM00488">
    <property type="entry name" value="DEXDc2"/>
    <property type="match status" value="1"/>
</dbReference>
<evidence type="ECO:0000259" key="10">
    <source>
        <dbReference type="PROSITE" id="PS51193"/>
    </source>
</evidence>
<keyword evidence="12" id="KW-1185">Reference proteome</keyword>
<name>A0AAV6JTB5_9ERIC</name>
<dbReference type="Pfam" id="PF13307">
    <property type="entry name" value="Helicase_C_2"/>
    <property type="match status" value="1"/>
</dbReference>
<organism evidence="11 12">
    <name type="scientific">Rhododendron griersonianum</name>
    <dbReference type="NCBI Taxonomy" id="479676"/>
    <lineage>
        <taxon>Eukaryota</taxon>
        <taxon>Viridiplantae</taxon>
        <taxon>Streptophyta</taxon>
        <taxon>Embryophyta</taxon>
        <taxon>Tracheophyta</taxon>
        <taxon>Spermatophyta</taxon>
        <taxon>Magnoliopsida</taxon>
        <taxon>eudicotyledons</taxon>
        <taxon>Gunneridae</taxon>
        <taxon>Pentapetalae</taxon>
        <taxon>asterids</taxon>
        <taxon>Ericales</taxon>
        <taxon>Ericaceae</taxon>
        <taxon>Ericoideae</taxon>
        <taxon>Rhodoreae</taxon>
        <taxon>Rhododendron</taxon>
    </lineage>
</organism>
<dbReference type="GO" id="GO:0016818">
    <property type="term" value="F:hydrolase activity, acting on acid anhydrides, in phosphorus-containing anhydrides"/>
    <property type="evidence" value="ECO:0007669"/>
    <property type="project" value="InterPro"/>
</dbReference>
<dbReference type="InterPro" id="IPR010614">
    <property type="entry name" value="RAD3-like_helicase_DEAD"/>
</dbReference>
<dbReference type="PANTHER" id="PTHR11472:SF47">
    <property type="entry name" value="FANCONI ANEMIA GROUP J PROTEIN"/>
    <property type="match status" value="1"/>
</dbReference>
<dbReference type="InterPro" id="IPR006554">
    <property type="entry name" value="Helicase-like_DEXD_c2"/>
</dbReference>
<evidence type="ECO:0000313" key="11">
    <source>
        <dbReference type="EMBL" id="KAG5542749.1"/>
    </source>
</evidence>
<dbReference type="GO" id="GO:0005634">
    <property type="term" value="C:nucleus"/>
    <property type="evidence" value="ECO:0007669"/>
    <property type="project" value="TreeGrafter"/>
</dbReference>
<evidence type="ECO:0000256" key="8">
    <source>
        <dbReference type="ARBA" id="ARBA00023235"/>
    </source>
</evidence>
<accession>A0AAV6JTB5</accession>
<dbReference type="Gene3D" id="3.40.50.300">
    <property type="entry name" value="P-loop containing nucleotide triphosphate hydrolases"/>
    <property type="match status" value="3"/>
</dbReference>
<dbReference type="EMBL" id="JACTNZ010000006">
    <property type="protein sequence ID" value="KAG5542749.1"/>
    <property type="molecule type" value="Genomic_DNA"/>
</dbReference>
<keyword evidence="5" id="KW-0067">ATP-binding</keyword>
<reference evidence="11 12" key="1">
    <citation type="submission" date="2020-08" db="EMBL/GenBank/DDBJ databases">
        <title>Plant Genome Project.</title>
        <authorList>
            <person name="Zhang R.-G."/>
        </authorList>
    </citation>
    <scope>NUCLEOTIDE SEQUENCE [LARGE SCALE GENOMIC DNA]</scope>
    <source>
        <strain evidence="11">WSP0</strain>
        <tissue evidence="11">Leaf</tissue>
    </source>
</reference>
<dbReference type="GO" id="GO:0046872">
    <property type="term" value="F:metal ion binding"/>
    <property type="evidence" value="ECO:0007669"/>
    <property type="project" value="UniProtKB-KW"/>
</dbReference>
<protein>
    <recommendedName>
        <fullName evidence="10">Helicase ATP-binding domain-containing protein</fullName>
    </recommendedName>
</protein>
<dbReference type="SUPFAM" id="SSF52540">
    <property type="entry name" value="P-loop containing nucleoside triphosphate hydrolases"/>
    <property type="match status" value="2"/>
</dbReference>
<keyword evidence="1" id="KW-0479">Metal-binding</keyword>
<dbReference type="GO" id="GO:0006289">
    <property type="term" value="P:nucleotide-excision repair"/>
    <property type="evidence" value="ECO:0007669"/>
    <property type="project" value="TreeGrafter"/>
</dbReference>
<evidence type="ECO:0000256" key="5">
    <source>
        <dbReference type="ARBA" id="ARBA00022840"/>
    </source>
</evidence>
<keyword evidence="6" id="KW-0408">Iron</keyword>
<keyword evidence="7" id="KW-0411">Iron-sulfur</keyword>
<gene>
    <name evidence="11" type="ORF">RHGRI_015758</name>
</gene>
<evidence type="ECO:0000256" key="9">
    <source>
        <dbReference type="SAM" id="MobiDB-lite"/>
    </source>
</evidence>
<dbReference type="Proteomes" id="UP000823749">
    <property type="component" value="Chromosome 6"/>
</dbReference>
<dbReference type="PROSITE" id="PS51193">
    <property type="entry name" value="HELICASE_ATP_BIND_2"/>
    <property type="match status" value="1"/>
</dbReference>
<dbReference type="InterPro" id="IPR042493">
    <property type="entry name" value="XPD_DNA_FeS"/>
</dbReference>
<dbReference type="InterPro" id="IPR027417">
    <property type="entry name" value="P-loop_NTPase"/>
</dbReference>
<feature type="region of interest" description="Disordered" evidence="9">
    <location>
        <begin position="785"/>
        <end position="827"/>
    </location>
</feature>
<dbReference type="GO" id="GO:0051536">
    <property type="term" value="F:iron-sulfur cluster binding"/>
    <property type="evidence" value="ECO:0007669"/>
    <property type="project" value="UniProtKB-KW"/>
</dbReference>
<keyword evidence="8" id="KW-0413">Isomerase</keyword>
<sequence>MDSSAPPIRNPKNAYHIGGIPVEFPYQPYGSQLAFMGRVISTLDRAQRDGSCHGLLESPTGTGKTLSLLCSVLAWQKNYQSKNISANPAAYLRPDPGARTDPLVFFLPSYHIFCGIIGARQANSVYYDIWVVINCFIAVVVLSRLDNIFLTWRSSDALASGNPEPVPSATGNSSSKKKTAPTIFYASRTHSQITQVIREYKKTTYRVPMAVLASRKHYCTNTHVHGRDNIDEECKLLLKDPDVGCPEFKNVNKVKGHLSLRKGGCHEVHDIEDLVKVGQAVKGCAYFAARSMAEDAQIVFCPYNYIVNPVIRRAMEVDIKGAILILDEAHNIEDMSREAGSVDVDEDVLHSKFKATELGQLTSADATIYQPLYEMIQDIVSWMERRESTLEKREFQHYFSCWSGDKALRELEEANISRQCFPILLDCATKAIKDASEMEMAHLTGMSAITLEGNVAAVWTYTFSLWCMNPAVVFRGIAELSLSVILTSGTLSPMNSFSSELGVQFGTCLEAPHVIDVDSQAWAAVISTGPGNFPLNASYKTADGFAFQDALGTSLEEICKIVPGGSLIFFPSYKLMEKLCNRWRETEPRGGSQDDFEPMLKDYYDTISGSKKPAVGRKRRGKKLGLNNCDSVDCAGISKEGAAFLAVCRGKIIVGIPFPNINDIQIAQKKKYNDTYKSSRNLLSGSEWYCQQTFRALNQAAGRCIRHRFDYGAIILLDERFREERNRTYISKWLRKSIRQYDSFDKSLEELQSFFRDVKLADANINQVFARSKLMQERVGKVTVSGLPNPEVDEENISGMPQGKGSTRKRNQKLSKPNKCGSKLNSNDMTDMDEASSLCQSPTCATKYDATSIKSKSEDNDEVQVLQLTDAKYTNCSREYIDLKSSSRNDFRCSGSLSMTFTNDDPEVTIVKETPSVDVNLSLTSPRSFSKDENSCSTIIQAPSEFLNHLLHSTSPSISNAGHFLYGSPLEVTPERNFTRDANRLLTDPECALNLSVNSHIQKRRKSVGSTLVNLAQAQQFDGSESITGNDSLESCKSSSHVLEKGLQIFCSLCRNPLGLPENHLFVRCSETSSSKTYLATLLKGRFEDSGDSKSIDIRVVISDLSSVDQRLFNRTHEGALGQGIWCREDGCVFNTILCPFCTSPENCLGVRVMATDASNLHLLDKVLFYQDRLEIKNLEASKEKDISPVSGSVSNCAAPILIEKFSYIPLQKNPEGWRTTRSKIFFKWAFESFLRGKQAFVRYIGELRFHHASCNFVALPSISNNPTSFGTVLAVCCLDLDSRKLKQVNFLRLF</sequence>
<evidence type="ECO:0000256" key="6">
    <source>
        <dbReference type="ARBA" id="ARBA00023004"/>
    </source>
</evidence>
<dbReference type="InterPro" id="IPR045028">
    <property type="entry name" value="DinG/Rad3-like"/>
</dbReference>
<evidence type="ECO:0000256" key="7">
    <source>
        <dbReference type="ARBA" id="ARBA00023014"/>
    </source>
</evidence>
<evidence type="ECO:0000256" key="1">
    <source>
        <dbReference type="ARBA" id="ARBA00022723"/>
    </source>
</evidence>
<keyword evidence="4" id="KW-0347">Helicase</keyword>
<evidence type="ECO:0000313" key="12">
    <source>
        <dbReference type="Proteomes" id="UP000823749"/>
    </source>
</evidence>
<dbReference type="GO" id="GO:0003677">
    <property type="term" value="F:DNA binding"/>
    <property type="evidence" value="ECO:0007669"/>
    <property type="project" value="InterPro"/>
</dbReference>
<keyword evidence="3" id="KW-0378">Hydrolase</keyword>
<dbReference type="GO" id="GO:0003678">
    <property type="term" value="F:DNA helicase activity"/>
    <property type="evidence" value="ECO:0007669"/>
    <property type="project" value="InterPro"/>
</dbReference>
<evidence type="ECO:0000256" key="4">
    <source>
        <dbReference type="ARBA" id="ARBA00022806"/>
    </source>
</evidence>
<dbReference type="Gene3D" id="1.10.30.20">
    <property type="entry name" value="Bacterial XPD DNA helicase, FeS cluster domain"/>
    <property type="match status" value="1"/>
</dbReference>
<dbReference type="InterPro" id="IPR014013">
    <property type="entry name" value="Helic_SF1/SF2_ATP-bd_DinG/Rad3"/>
</dbReference>
<dbReference type="InterPro" id="IPR006555">
    <property type="entry name" value="ATP-dep_Helicase_C"/>
</dbReference>
<dbReference type="Gene3D" id="1.10.275.40">
    <property type="match status" value="1"/>
</dbReference>
<dbReference type="FunFam" id="3.40.50.300:FF:001207">
    <property type="entry name" value="Fanconi anemia group J protein-like isoform E"/>
    <property type="match status" value="1"/>
</dbReference>
<evidence type="ECO:0000256" key="2">
    <source>
        <dbReference type="ARBA" id="ARBA00022741"/>
    </source>
</evidence>
<evidence type="ECO:0000256" key="3">
    <source>
        <dbReference type="ARBA" id="ARBA00022801"/>
    </source>
</evidence>
<dbReference type="SMART" id="SM00491">
    <property type="entry name" value="HELICc2"/>
    <property type="match status" value="1"/>
</dbReference>
<feature type="domain" description="Helicase ATP-binding" evidence="10">
    <location>
        <begin position="18"/>
        <end position="373"/>
    </location>
</feature>
<dbReference type="GO" id="GO:1990918">
    <property type="term" value="P:double-strand break repair involved in meiotic recombination"/>
    <property type="evidence" value="ECO:0007669"/>
    <property type="project" value="TreeGrafter"/>
</dbReference>
<dbReference type="PANTHER" id="PTHR11472">
    <property type="entry name" value="DNA REPAIR DEAD HELICASE RAD3/XP-D SUBFAMILY MEMBER"/>
    <property type="match status" value="1"/>
</dbReference>
<dbReference type="CDD" id="cd18788">
    <property type="entry name" value="SF2_C_XPD"/>
    <property type="match status" value="1"/>
</dbReference>
<dbReference type="GO" id="GO:0005524">
    <property type="term" value="F:ATP binding"/>
    <property type="evidence" value="ECO:0007669"/>
    <property type="project" value="UniProtKB-KW"/>
</dbReference>
<keyword evidence="2" id="KW-0547">Nucleotide-binding</keyword>
<comment type="caution">
    <text evidence="11">The sequence shown here is derived from an EMBL/GenBank/DDBJ whole genome shotgun (WGS) entry which is preliminary data.</text>
</comment>